<dbReference type="InterPro" id="IPR005846">
    <property type="entry name" value="A-D-PHexomutase_a/b/a-III"/>
</dbReference>
<dbReference type="InterPro" id="IPR005841">
    <property type="entry name" value="Alpha-D-phosphohexomutase_SF"/>
</dbReference>
<reference evidence="17" key="1">
    <citation type="submission" date="2018-01" db="EMBL/GenBank/DDBJ databases">
        <authorList>
            <person name="Li J."/>
        </authorList>
    </citation>
    <scope>NUCLEOTIDE SEQUENCE [LARGE SCALE GENOMIC DNA]</scope>
    <source>
        <strain evidence="17">2184</strain>
    </source>
</reference>
<dbReference type="Gene3D" id="3.40.120.10">
    <property type="entry name" value="Alpha-D-Glucose-1,6-Bisphosphate, subunit A, domain 3"/>
    <property type="match status" value="3"/>
</dbReference>
<dbReference type="InterPro" id="IPR016066">
    <property type="entry name" value="A-D-PHexomutase_CS"/>
</dbReference>
<protein>
    <recommendedName>
        <fullName evidence="8 9">Phosphoglucosamine mutase</fullName>
        <ecNumber evidence="7 9">5.4.2.10</ecNumber>
    </recommendedName>
</protein>
<evidence type="ECO:0000313" key="17">
    <source>
        <dbReference type="Proteomes" id="UP000244754"/>
    </source>
</evidence>
<dbReference type="InterPro" id="IPR005843">
    <property type="entry name" value="A-D-PHexomutase_C"/>
</dbReference>
<evidence type="ECO:0000259" key="14">
    <source>
        <dbReference type="Pfam" id="PF02879"/>
    </source>
</evidence>
<dbReference type="HAMAP" id="MF_01554_B">
    <property type="entry name" value="GlmM_B"/>
    <property type="match status" value="1"/>
</dbReference>
<keyword evidence="4 9" id="KW-0460">Magnesium</keyword>
<feature type="active site" description="Phosphoserine intermediate" evidence="9">
    <location>
        <position position="104"/>
    </location>
</feature>
<dbReference type="CDD" id="cd05802">
    <property type="entry name" value="GlmM"/>
    <property type="match status" value="1"/>
</dbReference>
<evidence type="ECO:0000256" key="2">
    <source>
        <dbReference type="ARBA" id="ARBA00022553"/>
    </source>
</evidence>
<dbReference type="GO" id="GO:0004615">
    <property type="term" value="F:phosphomannomutase activity"/>
    <property type="evidence" value="ECO:0007669"/>
    <property type="project" value="TreeGrafter"/>
</dbReference>
<dbReference type="InterPro" id="IPR016055">
    <property type="entry name" value="A-D-PHexomutase_a/b/a-I/II/III"/>
</dbReference>
<dbReference type="FunFam" id="3.40.120.10:FF:000001">
    <property type="entry name" value="Phosphoglucosamine mutase"/>
    <property type="match status" value="1"/>
</dbReference>
<dbReference type="InterPro" id="IPR006352">
    <property type="entry name" value="GlmM_bact"/>
</dbReference>
<feature type="domain" description="Alpha-D-phosphohexomutase alpha/beta/alpha" evidence="15">
    <location>
        <begin position="260"/>
        <end position="369"/>
    </location>
</feature>
<evidence type="ECO:0000256" key="7">
    <source>
        <dbReference type="ARBA" id="ARBA00066330"/>
    </source>
</evidence>
<evidence type="ECO:0000256" key="3">
    <source>
        <dbReference type="ARBA" id="ARBA00022723"/>
    </source>
</evidence>
<dbReference type="OrthoDB" id="9803322at2"/>
<gene>
    <name evidence="9" type="primary">glmM</name>
    <name evidence="16" type="ORF">C3E79_02000</name>
</gene>
<dbReference type="Proteomes" id="UP000244754">
    <property type="component" value="Chromosome"/>
</dbReference>
<feature type="domain" description="Alpha-D-phosphohexomutase C-terminal" evidence="12">
    <location>
        <begin position="376"/>
        <end position="442"/>
    </location>
</feature>
<dbReference type="GO" id="GO:0008966">
    <property type="term" value="F:phosphoglucosamine mutase activity"/>
    <property type="evidence" value="ECO:0007669"/>
    <property type="project" value="UniProtKB-UniRule"/>
</dbReference>
<feature type="binding site" description="via phosphate group" evidence="9">
    <location>
        <position position="104"/>
    </location>
    <ligand>
        <name>Mg(2+)</name>
        <dbReference type="ChEBI" id="CHEBI:18420"/>
    </ligand>
</feature>
<dbReference type="GO" id="GO:0005829">
    <property type="term" value="C:cytosol"/>
    <property type="evidence" value="ECO:0007669"/>
    <property type="project" value="TreeGrafter"/>
</dbReference>
<feature type="domain" description="Alpha-D-phosphohexomutase alpha/beta/alpha" evidence="13">
    <location>
        <begin position="3"/>
        <end position="138"/>
    </location>
</feature>
<dbReference type="GO" id="GO:0005975">
    <property type="term" value="P:carbohydrate metabolic process"/>
    <property type="evidence" value="ECO:0007669"/>
    <property type="project" value="InterPro"/>
</dbReference>
<dbReference type="PRINTS" id="PR00509">
    <property type="entry name" value="PGMPMM"/>
</dbReference>
<evidence type="ECO:0000259" key="12">
    <source>
        <dbReference type="Pfam" id="PF00408"/>
    </source>
</evidence>
<comment type="similarity">
    <text evidence="1 9 10">Belongs to the phosphohexose mutase family.</text>
</comment>
<dbReference type="RefSeq" id="WP_108403403.1">
    <property type="nucleotide sequence ID" value="NZ_CP026948.1"/>
</dbReference>
<dbReference type="InterPro" id="IPR036900">
    <property type="entry name" value="A-D-PHexomutase_C_sf"/>
</dbReference>
<feature type="binding site" evidence="9">
    <location>
        <position position="247"/>
    </location>
    <ligand>
        <name>Mg(2+)</name>
        <dbReference type="ChEBI" id="CHEBI:18420"/>
    </ligand>
</feature>
<dbReference type="Pfam" id="PF02879">
    <property type="entry name" value="PGM_PMM_II"/>
    <property type="match status" value="1"/>
</dbReference>
<evidence type="ECO:0000256" key="6">
    <source>
        <dbReference type="ARBA" id="ARBA00050364"/>
    </source>
</evidence>
<dbReference type="KEGG" id="clia:C3E79_02000"/>
<evidence type="ECO:0000313" key="16">
    <source>
        <dbReference type="EMBL" id="AWB83413.1"/>
    </source>
</evidence>
<dbReference type="NCBIfam" id="TIGR01455">
    <property type="entry name" value="glmM"/>
    <property type="match status" value="1"/>
</dbReference>
<dbReference type="EC" id="5.4.2.10" evidence="7 9"/>
<dbReference type="SUPFAM" id="SSF53738">
    <property type="entry name" value="Phosphoglucomutase, first 3 domains"/>
    <property type="match status" value="3"/>
</dbReference>
<evidence type="ECO:0000256" key="4">
    <source>
        <dbReference type="ARBA" id="ARBA00022842"/>
    </source>
</evidence>
<dbReference type="PANTHER" id="PTHR42946:SF1">
    <property type="entry name" value="PHOSPHOGLUCOMUTASE (ALPHA-D-GLUCOSE-1,6-BISPHOSPHATE-DEPENDENT)"/>
    <property type="match status" value="1"/>
</dbReference>
<keyword evidence="2 9" id="KW-0597">Phosphoprotein</keyword>
<comment type="PTM">
    <text evidence="9">Activated by phosphorylation.</text>
</comment>
<dbReference type="EMBL" id="CP026948">
    <property type="protein sequence ID" value="AWB83413.1"/>
    <property type="molecule type" value="Genomic_DNA"/>
</dbReference>
<evidence type="ECO:0000256" key="10">
    <source>
        <dbReference type="RuleBase" id="RU004326"/>
    </source>
</evidence>
<feature type="binding site" evidence="9">
    <location>
        <position position="245"/>
    </location>
    <ligand>
        <name>Mg(2+)</name>
        <dbReference type="ChEBI" id="CHEBI:18420"/>
    </ligand>
</feature>
<dbReference type="GO" id="GO:0000287">
    <property type="term" value="F:magnesium ion binding"/>
    <property type="evidence" value="ECO:0007669"/>
    <property type="project" value="UniProtKB-UniRule"/>
</dbReference>
<dbReference type="PANTHER" id="PTHR42946">
    <property type="entry name" value="PHOSPHOHEXOSE MUTASE"/>
    <property type="match status" value="1"/>
</dbReference>
<dbReference type="Gene3D" id="3.30.310.50">
    <property type="entry name" value="Alpha-D-phosphohexomutase, C-terminal domain"/>
    <property type="match status" value="1"/>
</dbReference>
<dbReference type="AlphaFoldDB" id="A0A2S0WCC4"/>
<comment type="function">
    <text evidence="9 11">Catalyzes the conversion of glucosamine-6-phosphate to glucosamine-1-phosphate.</text>
</comment>
<dbReference type="InterPro" id="IPR050060">
    <property type="entry name" value="Phosphoglucosamine_mutase"/>
</dbReference>
<comment type="cofactor">
    <cofactor evidence="9">
        <name>Mg(2+)</name>
        <dbReference type="ChEBI" id="CHEBI:18420"/>
    </cofactor>
    <text evidence="9">Binds 1 Mg(2+) ion per subunit.</text>
</comment>
<proteinExistence type="inferred from homology"/>
<dbReference type="InterPro" id="IPR005845">
    <property type="entry name" value="A-D-PHexomutase_a/b/a-II"/>
</dbReference>
<feature type="modified residue" description="Phosphoserine" evidence="9">
    <location>
        <position position="104"/>
    </location>
</feature>
<keyword evidence="5 9" id="KW-0413">Isomerase</keyword>
<accession>A0A2S0WCC4</accession>
<evidence type="ECO:0000259" key="13">
    <source>
        <dbReference type="Pfam" id="PF02878"/>
    </source>
</evidence>
<feature type="domain" description="Alpha-D-phosphohexomutase alpha/beta/alpha" evidence="14">
    <location>
        <begin position="161"/>
        <end position="256"/>
    </location>
</feature>
<name>A0A2S0WCC4_9CORY</name>
<dbReference type="FunFam" id="3.40.120.10:FF:000002">
    <property type="entry name" value="Phosphoglucosamine mutase"/>
    <property type="match status" value="1"/>
</dbReference>
<dbReference type="GO" id="GO:0006048">
    <property type="term" value="P:UDP-N-acetylglucosamine biosynthetic process"/>
    <property type="evidence" value="ECO:0007669"/>
    <property type="project" value="TreeGrafter"/>
</dbReference>
<dbReference type="Pfam" id="PF02880">
    <property type="entry name" value="PGM_PMM_III"/>
    <property type="match status" value="1"/>
</dbReference>
<dbReference type="FunFam" id="3.30.310.50:FF:000001">
    <property type="entry name" value="Phosphoglucosamine mutase"/>
    <property type="match status" value="1"/>
</dbReference>
<dbReference type="Pfam" id="PF02878">
    <property type="entry name" value="PGM_PMM_I"/>
    <property type="match status" value="1"/>
</dbReference>
<sequence length="447" mass="46564">MTRLFGTDGVRGLANQVLTAELALKLGAAAATVLTENRASAKRRPSAIIGRDPRVSGEMLAAAMSAGMASKGVDVIRVGVIPTPGLAFLTDNYGADIGVMISASHNPMPDNGIKFFSAGGRKLPDDVEDRIEEAMAHLDDTGPTGTGIGRVIEEAPDAQERYLAHLKRAVTADLSGIKVVVDCANGAASEVAPKAYAAAGATVTPIFNTPDAFNINDGSGSTHMDKIQEAVLHYGADIGLAHDGDADRCLAVDAKGNVVDGDQIMAIIATSMRDKNILQENTLVATVMSNLGLKLAMEREGIAMKQTKVGDRYVLEELGRGGYSLGGEQSGHIVVPAHATTGDGTLTGLILMARMAETGKSLEELASVMTVLPQVLINVPVADKSRIADAPAVKDAVAEAEAELGETGRVLLRPSGTEEIFRVMVEAAEQEHARKIAGRLAAVVSSV</sequence>
<organism evidence="16 17">
    <name type="scientific">Corynebacterium liangguodongii</name>
    <dbReference type="NCBI Taxonomy" id="2079535"/>
    <lineage>
        <taxon>Bacteria</taxon>
        <taxon>Bacillati</taxon>
        <taxon>Actinomycetota</taxon>
        <taxon>Actinomycetes</taxon>
        <taxon>Mycobacteriales</taxon>
        <taxon>Corynebacteriaceae</taxon>
        <taxon>Corynebacterium</taxon>
    </lineage>
</organism>
<keyword evidence="17" id="KW-1185">Reference proteome</keyword>
<dbReference type="GO" id="GO:0009252">
    <property type="term" value="P:peptidoglycan biosynthetic process"/>
    <property type="evidence" value="ECO:0007669"/>
    <property type="project" value="TreeGrafter"/>
</dbReference>
<evidence type="ECO:0000259" key="15">
    <source>
        <dbReference type="Pfam" id="PF02880"/>
    </source>
</evidence>
<keyword evidence="3 9" id="KW-0479">Metal-binding</keyword>
<evidence type="ECO:0000256" key="8">
    <source>
        <dbReference type="ARBA" id="ARBA00068193"/>
    </source>
</evidence>
<feature type="binding site" evidence="9">
    <location>
        <position position="243"/>
    </location>
    <ligand>
        <name>Mg(2+)</name>
        <dbReference type="ChEBI" id="CHEBI:18420"/>
    </ligand>
</feature>
<evidence type="ECO:0000256" key="11">
    <source>
        <dbReference type="RuleBase" id="RU004327"/>
    </source>
</evidence>
<comment type="catalytic activity">
    <reaction evidence="6 9 11">
        <text>alpha-D-glucosamine 1-phosphate = D-glucosamine 6-phosphate</text>
        <dbReference type="Rhea" id="RHEA:23424"/>
        <dbReference type="ChEBI" id="CHEBI:58516"/>
        <dbReference type="ChEBI" id="CHEBI:58725"/>
        <dbReference type="EC" id="5.4.2.10"/>
    </reaction>
</comment>
<evidence type="ECO:0000256" key="5">
    <source>
        <dbReference type="ARBA" id="ARBA00023235"/>
    </source>
</evidence>
<evidence type="ECO:0000256" key="1">
    <source>
        <dbReference type="ARBA" id="ARBA00010231"/>
    </source>
</evidence>
<dbReference type="PROSITE" id="PS00710">
    <property type="entry name" value="PGM_PMM"/>
    <property type="match status" value="1"/>
</dbReference>
<dbReference type="SUPFAM" id="SSF55957">
    <property type="entry name" value="Phosphoglucomutase, C-terminal domain"/>
    <property type="match status" value="1"/>
</dbReference>
<dbReference type="InterPro" id="IPR005844">
    <property type="entry name" value="A-D-PHexomutase_a/b/a-I"/>
</dbReference>
<evidence type="ECO:0000256" key="9">
    <source>
        <dbReference type="HAMAP-Rule" id="MF_01554"/>
    </source>
</evidence>
<dbReference type="Pfam" id="PF00408">
    <property type="entry name" value="PGM_PMM_IV"/>
    <property type="match status" value="1"/>
</dbReference>